<proteinExistence type="predicted"/>
<reference evidence="2 3" key="1">
    <citation type="submission" date="2017-09" db="EMBL/GenBank/DDBJ databases">
        <title>Large-scale bioinformatics analysis of Bacillus genomes uncovers conserved roles of natural products in bacterial physiology.</title>
        <authorList>
            <consortium name="Agbiome Team Llc"/>
            <person name="Bleich R.M."/>
            <person name="Grubbs K.J."/>
            <person name="Santa Maria K.C."/>
            <person name="Allen S.E."/>
            <person name="Farag S."/>
            <person name="Shank E.A."/>
            <person name="Bowers A."/>
        </authorList>
    </citation>
    <scope>NUCLEOTIDE SEQUENCE [LARGE SCALE GENOMIC DNA]</scope>
    <source>
        <strain evidence="2 3">AFS025165</strain>
    </source>
</reference>
<feature type="transmembrane region" description="Helical" evidence="1">
    <location>
        <begin position="101"/>
        <end position="119"/>
    </location>
</feature>
<name>A0A2A8XTZ9_BACCE</name>
<evidence type="ECO:0000256" key="1">
    <source>
        <dbReference type="SAM" id="Phobius"/>
    </source>
</evidence>
<comment type="caution">
    <text evidence="2">The sequence shown here is derived from an EMBL/GenBank/DDBJ whole genome shotgun (WGS) entry which is preliminary data.</text>
</comment>
<evidence type="ECO:0008006" key="4">
    <source>
        <dbReference type="Google" id="ProtNLM"/>
    </source>
</evidence>
<keyword evidence="1" id="KW-1133">Transmembrane helix</keyword>
<gene>
    <name evidence="2" type="ORF">CN290_31195</name>
</gene>
<feature type="transmembrane region" description="Helical" evidence="1">
    <location>
        <begin position="36"/>
        <end position="66"/>
    </location>
</feature>
<organism evidence="2 3">
    <name type="scientific">Bacillus cereus</name>
    <dbReference type="NCBI Taxonomy" id="1396"/>
    <lineage>
        <taxon>Bacteria</taxon>
        <taxon>Bacillati</taxon>
        <taxon>Bacillota</taxon>
        <taxon>Bacilli</taxon>
        <taxon>Bacillales</taxon>
        <taxon>Bacillaceae</taxon>
        <taxon>Bacillus</taxon>
        <taxon>Bacillus cereus group</taxon>
    </lineage>
</organism>
<dbReference type="AlphaFoldDB" id="A0A2A8XTZ9"/>
<dbReference type="EMBL" id="NTQT01000054">
    <property type="protein sequence ID" value="PFC69269.1"/>
    <property type="molecule type" value="Genomic_DNA"/>
</dbReference>
<accession>A0A2A8XTZ9</accession>
<dbReference type="RefSeq" id="WP_098289337.1">
    <property type="nucleotide sequence ID" value="NZ_NTQT01000054.1"/>
</dbReference>
<keyword evidence="1" id="KW-0472">Membrane</keyword>
<evidence type="ECO:0000313" key="3">
    <source>
        <dbReference type="Proteomes" id="UP000220226"/>
    </source>
</evidence>
<feature type="transmembrane region" description="Helical" evidence="1">
    <location>
        <begin position="78"/>
        <end position="95"/>
    </location>
</feature>
<keyword evidence="1" id="KW-0812">Transmembrane</keyword>
<dbReference type="Proteomes" id="UP000220226">
    <property type="component" value="Unassembled WGS sequence"/>
</dbReference>
<evidence type="ECO:0000313" key="2">
    <source>
        <dbReference type="EMBL" id="PFC69269.1"/>
    </source>
</evidence>
<sequence>MKKFLISSAASLLIFNIMWALIPYISDPNYSYQTDLNWPTIIGFTIILTIYGSILDLVTCLIGEVLYRKIKQCREFRFGIPVFIGLAVIYIRILFLLKNPYSSSLVTPIIMGSLAFYFVRRKI</sequence>
<protein>
    <recommendedName>
        <fullName evidence="4">Group-specific protein</fullName>
    </recommendedName>
</protein>